<dbReference type="SMART" id="SM00388">
    <property type="entry name" value="HisKA"/>
    <property type="match status" value="1"/>
</dbReference>
<dbReference type="InterPro" id="IPR036097">
    <property type="entry name" value="HisK_dim/P_sf"/>
</dbReference>
<dbReference type="PROSITE" id="PS50109">
    <property type="entry name" value="HIS_KIN"/>
    <property type="match status" value="1"/>
</dbReference>
<dbReference type="InterPro" id="IPR005467">
    <property type="entry name" value="His_kinase_dom"/>
</dbReference>
<dbReference type="InterPro" id="IPR003661">
    <property type="entry name" value="HisK_dim/P_dom"/>
</dbReference>
<keyword evidence="6" id="KW-0418">Kinase</keyword>
<keyword evidence="7" id="KW-1185">Reference proteome</keyword>
<evidence type="ECO:0000256" key="2">
    <source>
        <dbReference type="ARBA" id="ARBA00012438"/>
    </source>
</evidence>
<gene>
    <name evidence="6" type="ORF">RM539_10385</name>
</gene>
<dbReference type="Gene3D" id="3.30.565.10">
    <property type="entry name" value="Histidine kinase-like ATPase, C-terminal domain"/>
    <property type="match status" value="1"/>
</dbReference>
<feature type="domain" description="Histidine kinase" evidence="5">
    <location>
        <begin position="246"/>
        <end position="464"/>
    </location>
</feature>
<keyword evidence="6" id="KW-0808">Transferase</keyword>
<evidence type="ECO:0000256" key="3">
    <source>
        <dbReference type="ARBA" id="ARBA00022553"/>
    </source>
</evidence>
<protein>
    <recommendedName>
        <fullName evidence="2">histidine kinase</fullName>
        <ecNumber evidence="2">2.7.13.3</ecNumber>
    </recommendedName>
</protein>
<feature type="transmembrane region" description="Helical" evidence="4">
    <location>
        <begin position="205"/>
        <end position="227"/>
    </location>
</feature>
<dbReference type="SMART" id="SM00387">
    <property type="entry name" value="HATPase_c"/>
    <property type="match status" value="1"/>
</dbReference>
<dbReference type="EC" id="2.7.13.3" evidence="2"/>
<name>A0ABU3D635_9FLAO</name>
<dbReference type="Pfam" id="PF00512">
    <property type="entry name" value="HisKA"/>
    <property type="match status" value="1"/>
</dbReference>
<dbReference type="PRINTS" id="PR00344">
    <property type="entry name" value="BCTRLSENSOR"/>
</dbReference>
<comment type="caution">
    <text evidence="6">The sequence shown here is derived from an EMBL/GenBank/DDBJ whole genome shotgun (WGS) entry which is preliminary data.</text>
</comment>
<dbReference type="SUPFAM" id="SSF47384">
    <property type="entry name" value="Homodimeric domain of signal transducing histidine kinase"/>
    <property type="match status" value="1"/>
</dbReference>
<evidence type="ECO:0000313" key="7">
    <source>
        <dbReference type="Proteomes" id="UP001262582"/>
    </source>
</evidence>
<dbReference type="RefSeq" id="WP_311503332.1">
    <property type="nucleotide sequence ID" value="NZ_JAVRHK010000006.1"/>
</dbReference>
<proteinExistence type="predicted"/>
<sequence>MKTKFFWLISVSIVVFIALSSIQGYLIYNTYTLKRNAFMKQTRDQISEIDYNQELDSIVDFWGEELKNEIGDYKNNRISKNELLNNLKLKTDTLYPQYYQIYKRELHKRDLGYALNYKKNITSIVIFGNENDTIFPLKNEKSFKLFGADFPNDEGSSVSMSRNFSQFDFIDQTGEDIITQQYNLEVKTQDLMQIMDQKSIVFKQMAGIMAGSVFIFMSMLGLFYYSLKNLIKQKKINSIKTDFINNITHELKTPLATLGIATKSLKLQKIKENPQAIAHSLATIDRQNDRIQKLIDQVMSTSLNAGNIPLQHKQVRVRPYLKEVLEDFKAGQQHRKLFIETDFHSENAVLQLDKFYFTTALFNLLENAVKYSEDPVKIKLRTAMDQNYYTITIRDRGIGISKTAQKSLFEKFYRVPQGNTYSQNGLGLGLYYVQQIIQAHHGEISIESEPGKGSIFIIKLPMEK</sequence>
<dbReference type="CDD" id="cd00075">
    <property type="entry name" value="HATPase"/>
    <property type="match status" value="1"/>
</dbReference>
<keyword evidence="4" id="KW-0472">Membrane</keyword>
<dbReference type="PANTHER" id="PTHR43547:SF2">
    <property type="entry name" value="HYBRID SIGNAL TRANSDUCTION HISTIDINE KINASE C"/>
    <property type="match status" value="1"/>
</dbReference>
<dbReference type="InterPro" id="IPR036890">
    <property type="entry name" value="HATPase_C_sf"/>
</dbReference>
<dbReference type="SUPFAM" id="SSF55874">
    <property type="entry name" value="ATPase domain of HSP90 chaperone/DNA topoisomerase II/histidine kinase"/>
    <property type="match status" value="1"/>
</dbReference>
<comment type="catalytic activity">
    <reaction evidence="1">
        <text>ATP + protein L-histidine = ADP + protein N-phospho-L-histidine.</text>
        <dbReference type="EC" id="2.7.13.3"/>
    </reaction>
</comment>
<dbReference type="Proteomes" id="UP001262582">
    <property type="component" value="Unassembled WGS sequence"/>
</dbReference>
<dbReference type="Gene3D" id="1.10.287.130">
    <property type="match status" value="1"/>
</dbReference>
<keyword evidence="3" id="KW-0597">Phosphoprotein</keyword>
<dbReference type="InterPro" id="IPR004358">
    <property type="entry name" value="Sig_transdc_His_kin-like_C"/>
</dbReference>
<keyword evidence="4" id="KW-0812">Transmembrane</keyword>
<dbReference type="GO" id="GO:0016301">
    <property type="term" value="F:kinase activity"/>
    <property type="evidence" value="ECO:0007669"/>
    <property type="project" value="UniProtKB-KW"/>
</dbReference>
<dbReference type="Pfam" id="PF02518">
    <property type="entry name" value="HATPase_c"/>
    <property type="match status" value="1"/>
</dbReference>
<dbReference type="InterPro" id="IPR003594">
    <property type="entry name" value="HATPase_dom"/>
</dbReference>
<evidence type="ECO:0000259" key="5">
    <source>
        <dbReference type="PROSITE" id="PS50109"/>
    </source>
</evidence>
<evidence type="ECO:0000313" key="6">
    <source>
        <dbReference type="EMBL" id="MDT0676988.1"/>
    </source>
</evidence>
<evidence type="ECO:0000256" key="4">
    <source>
        <dbReference type="SAM" id="Phobius"/>
    </source>
</evidence>
<dbReference type="EMBL" id="JAVRHK010000006">
    <property type="protein sequence ID" value="MDT0676988.1"/>
    <property type="molecule type" value="Genomic_DNA"/>
</dbReference>
<feature type="transmembrane region" description="Helical" evidence="4">
    <location>
        <begin position="6"/>
        <end position="28"/>
    </location>
</feature>
<evidence type="ECO:0000256" key="1">
    <source>
        <dbReference type="ARBA" id="ARBA00000085"/>
    </source>
</evidence>
<accession>A0ABU3D635</accession>
<reference evidence="6 7" key="1">
    <citation type="submission" date="2023-09" db="EMBL/GenBank/DDBJ databases">
        <authorList>
            <person name="Rey-Velasco X."/>
        </authorList>
    </citation>
    <scope>NUCLEOTIDE SEQUENCE [LARGE SCALE GENOMIC DNA]</scope>
    <source>
        <strain evidence="6 7">F117</strain>
    </source>
</reference>
<dbReference type="PANTHER" id="PTHR43547">
    <property type="entry name" value="TWO-COMPONENT HISTIDINE KINASE"/>
    <property type="match status" value="1"/>
</dbReference>
<dbReference type="CDD" id="cd00082">
    <property type="entry name" value="HisKA"/>
    <property type="match status" value="1"/>
</dbReference>
<keyword evidence="4" id="KW-1133">Transmembrane helix</keyword>
<organism evidence="6 7">
    <name type="scientific">Autumnicola musiva</name>
    <dbReference type="NCBI Taxonomy" id="3075589"/>
    <lineage>
        <taxon>Bacteria</taxon>
        <taxon>Pseudomonadati</taxon>
        <taxon>Bacteroidota</taxon>
        <taxon>Flavobacteriia</taxon>
        <taxon>Flavobacteriales</taxon>
        <taxon>Flavobacteriaceae</taxon>
        <taxon>Autumnicola</taxon>
    </lineage>
</organism>